<dbReference type="PANTHER" id="PTHR24421">
    <property type="entry name" value="NITRATE/NITRITE SENSOR PROTEIN NARX-RELATED"/>
    <property type="match status" value="1"/>
</dbReference>
<dbReference type="CDD" id="cd06225">
    <property type="entry name" value="HAMP"/>
    <property type="match status" value="1"/>
</dbReference>
<dbReference type="PROSITE" id="PS50109">
    <property type="entry name" value="HIS_KIN"/>
    <property type="match status" value="1"/>
</dbReference>
<feature type="region of interest" description="Disordered" evidence="21">
    <location>
        <begin position="195"/>
        <end position="218"/>
    </location>
</feature>
<dbReference type="PRINTS" id="PR00344">
    <property type="entry name" value="BCTRLSENSOR"/>
</dbReference>
<keyword evidence="15" id="KW-0408">Iron</keyword>
<keyword evidence="10" id="KW-0808">Transferase</keyword>
<keyword evidence="16" id="KW-0902">Two-component regulatory system</keyword>
<organism evidence="25 26">
    <name type="scientific">Dactylosporangium siamense</name>
    <dbReference type="NCBI Taxonomy" id="685454"/>
    <lineage>
        <taxon>Bacteria</taxon>
        <taxon>Bacillati</taxon>
        <taxon>Actinomycetota</taxon>
        <taxon>Actinomycetes</taxon>
        <taxon>Micromonosporales</taxon>
        <taxon>Micromonosporaceae</taxon>
        <taxon>Dactylosporangium</taxon>
    </lineage>
</organism>
<evidence type="ECO:0000256" key="17">
    <source>
        <dbReference type="ARBA" id="ARBA00023014"/>
    </source>
</evidence>
<evidence type="ECO:0000256" key="19">
    <source>
        <dbReference type="ARBA" id="ARBA00030800"/>
    </source>
</evidence>
<dbReference type="InterPro" id="IPR050482">
    <property type="entry name" value="Sensor_HK_TwoCompSys"/>
</dbReference>
<evidence type="ECO:0000256" key="6">
    <source>
        <dbReference type="ARBA" id="ARBA00017322"/>
    </source>
</evidence>
<keyword evidence="8" id="KW-0963">Cytoplasm</keyword>
<dbReference type="InterPro" id="IPR036890">
    <property type="entry name" value="HATPase_C_sf"/>
</dbReference>
<evidence type="ECO:0000256" key="9">
    <source>
        <dbReference type="ARBA" id="ARBA00022553"/>
    </source>
</evidence>
<dbReference type="Gene3D" id="3.30.565.10">
    <property type="entry name" value="Histidine kinase-like ATPase, C-terminal domain"/>
    <property type="match status" value="1"/>
</dbReference>
<evidence type="ECO:0000313" key="26">
    <source>
        <dbReference type="Proteomes" id="UP000660611"/>
    </source>
</evidence>
<evidence type="ECO:0000259" key="24">
    <source>
        <dbReference type="PROSITE" id="PS50885"/>
    </source>
</evidence>
<evidence type="ECO:0000256" key="18">
    <source>
        <dbReference type="ARBA" id="ARBA00024827"/>
    </source>
</evidence>
<keyword evidence="11 22" id="KW-0812">Transmembrane</keyword>
<dbReference type="Proteomes" id="UP000660611">
    <property type="component" value="Unassembled WGS sequence"/>
</dbReference>
<dbReference type="PANTHER" id="PTHR24421:SF61">
    <property type="entry name" value="OXYGEN SENSOR HISTIDINE KINASE NREB"/>
    <property type="match status" value="1"/>
</dbReference>
<evidence type="ECO:0000256" key="1">
    <source>
        <dbReference type="ARBA" id="ARBA00000085"/>
    </source>
</evidence>
<dbReference type="GO" id="GO:0051539">
    <property type="term" value="F:4 iron, 4 sulfur cluster binding"/>
    <property type="evidence" value="ECO:0007669"/>
    <property type="project" value="UniProtKB-KW"/>
</dbReference>
<evidence type="ECO:0000256" key="13">
    <source>
        <dbReference type="ARBA" id="ARBA00022777"/>
    </source>
</evidence>
<keyword evidence="12" id="KW-0479">Metal-binding</keyword>
<reference evidence="25" key="1">
    <citation type="submission" date="2021-01" db="EMBL/GenBank/DDBJ databases">
        <title>Whole genome shotgun sequence of Dactylosporangium siamense NBRC 106093.</title>
        <authorList>
            <person name="Komaki H."/>
            <person name="Tamura T."/>
        </authorList>
    </citation>
    <scope>NUCLEOTIDE SEQUENCE</scope>
    <source>
        <strain evidence="25">NBRC 106093</strain>
    </source>
</reference>
<evidence type="ECO:0000256" key="22">
    <source>
        <dbReference type="SAM" id="Phobius"/>
    </source>
</evidence>
<dbReference type="InterPro" id="IPR003660">
    <property type="entry name" value="HAMP_dom"/>
</dbReference>
<dbReference type="Gene3D" id="6.10.340.10">
    <property type="match status" value="1"/>
</dbReference>
<evidence type="ECO:0000256" key="5">
    <source>
        <dbReference type="ARBA" id="ARBA00012438"/>
    </source>
</evidence>
<keyword evidence="17" id="KW-0411">Iron-sulfur</keyword>
<keyword evidence="13" id="KW-0418">Kinase</keyword>
<evidence type="ECO:0000313" key="25">
    <source>
        <dbReference type="EMBL" id="GIG52477.1"/>
    </source>
</evidence>
<evidence type="ECO:0000256" key="12">
    <source>
        <dbReference type="ARBA" id="ARBA00022723"/>
    </source>
</evidence>
<dbReference type="SUPFAM" id="SSF55874">
    <property type="entry name" value="ATPase domain of HSP90 chaperone/DNA topoisomerase II/histidine kinase"/>
    <property type="match status" value="1"/>
</dbReference>
<dbReference type="GO" id="GO:0000155">
    <property type="term" value="F:phosphorelay sensor kinase activity"/>
    <property type="evidence" value="ECO:0007669"/>
    <property type="project" value="InterPro"/>
</dbReference>
<evidence type="ECO:0000256" key="8">
    <source>
        <dbReference type="ARBA" id="ARBA00022490"/>
    </source>
</evidence>
<evidence type="ECO:0000259" key="23">
    <source>
        <dbReference type="PROSITE" id="PS50109"/>
    </source>
</evidence>
<dbReference type="GO" id="GO:0016020">
    <property type="term" value="C:membrane"/>
    <property type="evidence" value="ECO:0007669"/>
    <property type="project" value="UniProtKB-SubCell"/>
</dbReference>
<keyword evidence="14 22" id="KW-1133">Transmembrane helix</keyword>
<comment type="subcellular location">
    <subcellularLocation>
        <location evidence="4">Cytoplasm</location>
    </subcellularLocation>
    <subcellularLocation>
        <location evidence="3">Membrane</location>
    </subcellularLocation>
</comment>
<feature type="coiled-coil region" evidence="20">
    <location>
        <begin position="28"/>
        <end position="55"/>
    </location>
</feature>
<dbReference type="InterPro" id="IPR003594">
    <property type="entry name" value="HATPase_dom"/>
</dbReference>
<dbReference type="SMART" id="SM00304">
    <property type="entry name" value="HAMP"/>
    <property type="match status" value="1"/>
</dbReference>
<dbReference type="RefSeq" id="WP_203854067.1">
    <property type="nucleotide sequence ID" value="NZ_BAAAVW010000003.1"/>
</dbReference>
<dbReference type="GO" id="GO:0005737">
    <property type="term" value="C:cytoplasm"/>
    <property type="evidence" value="ECO:0007669"/>
    <property type="project" value="UniProtKB-SubCell"/>
</dbReference>
<protein>
    <recommendedName>
        <fullName evidence="6">Oxygen sensor histidine kinase NreB</fullName>
        <ecNumber evidence="5">2.7.13.3</ecNumber>
    </recommendedName>
    <alternativeName>
        <fullName evidence="19">Nitrogen regulation protein B</fullName>
    </alternativeName>
</protein>
<dbReference type="CDD" id="cd16917">
    <property type="entry name" value="HATPase_UhpB-NarQ-NarX-like"/>
    <property type="match status" value="1"/>
</dbReference>
<gene>
    <name evidence="25" type="ORF">Dsi01nite_105180</name>
</gene>
<dbReference type="SUPFAM" id="SSF158472">
    <property type="entry name" value="HAMP domain-like"/>
    <property type="match status" value="1"/>
</dbReference>
<dbReference type="Pfam" id="PF07730">
    <property type="entry name" value="HisKA_3"/>
    <property type="match status" value="1"/>
</dbReference>
<dbReference type="PROSITE" id="PS50885">
    <property type="entry name" value="HAMP"/>
    <property type="match status" value="1"/>
</dbReference>
<evidence type="ECO:0000256" key="3">
    <source>
        <dbReference type="ARBA" id="ARBA00004370"/>
    </source>
</evidence>
<dbReference type="InterPro" id="IPR011712">
    <property type="entry name" value="Sig_transdc_His_kin_sub3_dim/P"/>
</dbReference>
<evidence type="ECO:0000256" key="10">
    <source>
        <dbReference type="ARBA" id="ARBA00022679"/>
    </source>
</evidence>
<name>A0A919PY32_9ACTN</name>
<comment type="function">
    <text evidence="18">Member of the two-component regulatory system NreB/NreC involved in the control of dissimilatory nitrate/nitrite reduction in response to oxygen. NreB functions as a direct oxygen sensor histidine kinase which is autophosphorylated, in the absence of oxygen, probably at the conserved histidine residue, and transfers its phosphate group probably to a conserved aspartate residue of NreC. NreB/NreC activates the expression of the nitrate (narGHJI) and nitrite (nir) reductase operons, as well as the putative nitrate transporter gene narT.</text>
</comment>
<feature type="domain" description="Histidine kinase" evidence="23">
    <location>
        <begin position="317"/>
        <end position="508"/>
    </location>
</feature>
<comment type="catalytic activity">
    <reaction evidence="1">
        <text>ATP + protein L-histidine = ADP + protein N-phospho-L-histidine.</text>
        <dbReference type="EC" id="2.7.13.3"/>
    </reaction>
</comment>
<dbReference type="Gene3D" id="1.20.5.1930">
    <property type="match status" value="1"/>
</dbReference>
<evidence type="ECO:0000256" key="11">
    <source>
        <dbReference type="ARBA" id="ARBA00022692"/>
    </source>
</evidence>
<feature type="domain" description="HAMP" evidence="24">
    <location>
        <begin position="248"/>
        <end position="300"/>
    </location>
</feature>
<dbReference type="EC" id="2.7.13.3" evidence="5"/>
<sequence length="508" mass="52495">MAVSYMLVSAAAVLLVEVVLLAMTVPRIRDADQLADQARQRATAAEQNVNRLKAEALAQTVANAAGKAAAAAASGSPAATDASLLDAAAGGFADPAVTDQIAAARLNDWADAVAQVVAGADGHVVAANPPDFLPAGVMIPAAARGTHAQSGLSDEQGRTNYWASMPIEVSNAGGAARRTIGVVYVLVRTADAVKGGSAADDRGNPVDTADPGSDSATDTTVGSLVVPGIVVLALLLPVGVLFGLLSTGRLIRRIRRLSQGTAAMAGGDLRARVPVSGGDEVGGLERAFNSMAESLDEAVAEQRVAAGTEARHAERNRIARELHDSISQDLFSVGLVATGMRKALPAGTELFEQAASMERSLARTMREMRALLLQLRPVALEDLGLAAALEELCRVYQARLGIAVEVHVEPAELEPQVEHAVLRVVQEAIGNAIRHGDPAVIELRMAKTAAGIEVTVRDDGRGFDPSSATGRHGMGLDLMRERMQEVGGTADIVSAPAEGTTVTVSLPA</sequence>
<keyword evidence="20" id="KW-0175">Coiled coil</keyword>
<evidence type="ECO:0000256" key="16">
    <source>
        <dbReference type="ARBA" id="ARBA00023012"/>
    </source>
</evidence>
<dbReference type="InterPro" id="IPR005467">
    <property type="entry name" value="His_kinase_dom"/>
</dbReference>
<dbReference type="GO" id="GO:0046872">
    <property type="term" value="F:metal ion binding"/>
    <property type="evidence" value="ECO:0007669"/>
    <property type="project" value="UniProtKB-KW"/>
</dbReference>
<evidence type="ECO:0000256" key="4">
    <source>
        <dbReference type="ARBA" id="ARBA00004496"/>
    </source>
</evidence>
<dbReference type="SMART" id="SM00387">
    <property type="entry name" value="HATPase_c"/>
    <property type="match status" value="1"/>
</dbReference>
<keyword evidence="26" id="KW-1185">Reference proteome</keyword>
<evidence type="ECO:0000256" key="21">
    <source>
        <dbReference type="SAM" id="MobiDB-lite"/>
    </source>
</evidence>
<dbReference type="AlphaFoldDB" id="A0A919PY32"/>
<proteinExistence type="predicted"/>
<accession>A0A919PY32</accession>
<evidence type="ECO:0000256" key="15">
    <source>
        <dbReference type="ARBA" id="ARBA00023004"/>
    </source>
</evidence>
<keyword evidence="7" id="KW-0004">4Fe-4S</keyword>
<evidence type="ECO:0000256" key="20">
    <source>
        <dbReference type="SAM" id="Coils"/>
    </source>
</evidence>
<feature type="transmembrane region" description="Helical" evidence="22">
    <location>
        <begin position="224"/>
        <end position="246"/>
    </location>
</feature>
<comment type="caution">
    <text evidence="25">The sequence shown here is derived from an EMBL/GenBank/DDBJ whole genome shotgun (WGS) entry which is preliminary data.</text>
</comment>
<keyword evidence="22" id="KW-0472">Membrane</keyword>
<evidence type="ECO:0000256" key="14">
    <source>
        <dbReference type="ARBA" id="ARBA00022989"/>
    </source>
</evidence>
<keyword evidence="9" id="KW-0597">Phosphoprotein</keyword>
<dbReference type="Pfam" id="PF00672">
    <property type="entry name" value="HAMP"/>
    <property type="match status" value="1"/>
</dbReference>
<dbReference type="InterPro" id="IPR004358">
    <property type="entry name" value="Sig_transdc_His_kin-like_C"/>
</dbReference>
<evidence type="ECO:0000256" key="7">
    <source>
        <dbReference type="ARBA" id="ARBA00022485"/>
    </source>
</evidence>
<comment type="cofactor">
    <cofactor evidence="2">
        <name>[4Fe-4S] cluster</name>
        <dbReference type="ChEBI" id="CHEBI:49883"/>
    </cofactor>
</comment>
<dbReference type="EMBL" id="BONQ01000180">
    <property type="protein sequence ID" value="GIG52477.1"/>
    <property type="molecule type" value="Genomic_DNA"/>
</dbReference>
<evidence type="ECO:0000256" key="2">
    <source>
        <dbReference type="ARBA" id="ARBA00001966"/>
    </source>
</evidence>
<dbReference type="Pfam" id="PF02518">
    <property type="entry name" value="HATPase_c"/>
    <property type="match status" value="1"/>
</dbReference>
<dbReference type="GO" id="GO:0046983">
    <property type="term" value="F:protein dimerization activity"/>
    <property type="evidence" value="ECO:0007669"/>
    <property type="project" value="InterPro"/>
</dbReference>